<reference evidence="1" key="1">
    <citation type="submission" date="2013-04" db="EMBL/GenBank/DDBJ databases">
        <authorList>
            <person name="Qu J."/>
            <person name="Murali S.C."/>
            <person name="Bandaranaike D."/>
            <person name="Bellair M."/>
            <person name="Blankenburg K."/>
            <person name="Chao H."/>
            <person name="Dinh H."/>
            <person name="Doddapaneni H."/>
            <person name="Downs B."/>
            <person name="Dugan-Rocha S."/>
            <person name="Elkadiri S."/>
            <person name="Gnanaolivu R.D."/>
            <person name="Hernandez B."/>
            <person name="Javaid M."/>
            <person name="Jayaseelan J.C."/>
            <person name="Lee S."/>
            <person name="Li M."/>
            <person name="Ming W."/>
            <person name="Munidasa M."/>
            <person name="Muniz J."/>
            <person name="Nguyen L."/>
            <person name="Ongeri F."/>
            <person name="Osuji N."/>
            <person name="Pu L.-L."/>
            <person name="Puazo M."/>
            <person name="Qu C."/>
            <person name="Quiroz J."/>
            <person name="Raj R."/>
            <person name="Weissenberger G."/>
            <person name="Xin Y."/>
            <person name="Zou X."/>
            <person name="Han Y."/>
            <person name="Richards S."/>
            <person name="Worley K."/>
            <person name="Muzny D."/>
            <person name="Gibbs R."/>
        </authorList>
    </citation>
    <scope>NUCLEOTIDE SEQUENCE</scope>
    <source>
        <strain evidence="1">Sampled in the wild</strain>
    </source>
</reference>
<evidence type="ECO:0000313" key="2">
    <source>
        <dbReference type="Proteomes" id="UP000792457"/>
    </source>
</evidence>
<dbReference type="EMBL" id="KZ309373">
    <property type="protein sequence ID" value="KAG8238560.1"/>
    <property type="molecule type" value="Genomic_DNA"/>
</dbReference>
<dbReference type="Proteomes" id="UP000792457">
    <property type="component" value="Unassembled WGS sequence"/>
</dbReference>
<dbReference type="OrthoDB" id="8187225at2759"/>
<evidence type="ECO:0000313" key="1">
    <source>
        <dbReference type="EMBL" id="KAG8238560.1"/>
    </source>
</evidence>
<protein>
    <submittedName>
        <fullName evidence="1">Uncharacterized protein</fullName>
    </submittedName>
</protein>
<sequence length="225" mass="25190">MRYWAADNPHQRPLHSPCVTVWCAISSVRIIGPWFFEENEQTVTVTSDLFSALKLNVKQTRETFKAPHVLAVQHERKPITEKREYSMTPGANNHGSPAAVFTPTPGSKIFIRKDLGVEAHSPGWPSSFSLADLGIMSHTTLGKTSLTQTKTTKSIKKKNFYDDEEIKWTVEKWLREVEHEGSLEEEGSTDSFPTNGELSDAFTLARDKSLISRALDTMAKVVGDV</sequence>
<feature type="non-terminal residue" evidence="1">
    <location>
        <position position="225"/>
    </location>
</feature>
<dbReference type="AlphaFoldDB" id="A0A8K0KRQ7"/>
<proteinExistence type="predicted"/>
<gene>
    <name evidence="1" type="ORF">J437_LFUL018177</name>
</gene>
<name>A0A8K0KRQ7_LADFU</name>
<organism evidence="1 2">
    <name type="scientific">Ladona fulva</name>
    <name type="common">Scarce chaser dragonfly</name>
    <name type="synonym">Libellula fulva</name>
    <dbReference type="NCBI Taxonomy" id="123851"/>
    <lineage>
        <taxon>Eukaryota</taxon>
        <taxon>Metazoa</taxon>
        <taxon>Ecdysozoa</taxon>
        <taxon>Arthropoda</taxon>
        <taxon>Hexapoda</taxon>
        <taxon>Insecta</taxon>
        <taxon>Pterygota</taxon>
        <taxon>Palaeoptera</taxon>
        <taxon>Odonata</taxon>
        <taxon>Epiprocta</taxon>
        <taxon>Anisoptera</taxon>
        <taxon>Libelluloidea</taxon>
        <taxon>Libellulidae</taxon>
        <taxon>Ladona</taxon>
    </lineage>
</organism>
<accession>A0A8K0KRQ7</accession>
<comment type="caution">
    <text evidence="1">The sequence shown here is derived from an EMBL/GenBank/DDBJ whole genome shotgun (WGS) entry which is preliminary data.</text>
</comment>
<reference evidence="1" key="2">
    <citation type="submission" date="2017-10" db="EMBL/GenBank/DDBJ databases">
        <title>Ladona fulva Genome sequencing and assembly.</title>
        <authorList>
            <person name="Murali S."/>
            <person name="Richards S."/>
            <person name="Bandaranaike D."/>
            <person name="Bellair M."/>
            <person name="Blankenburg K."/>
            <person name="Chao H."/>
            <person name="Dinh H."/>
            <person name="Doddapaneni H."/>
            <person name="Dugan-Rocha S."/>
            <person name="Elkadiri S."/>
            <person name="Gnanaolivu R."/>
            <person name="Hernandez B."/>
            <person name="Skinner E."/>
            <person name="Javaid M."/>
            <person name="Lee S."/>
            <person name="Li M."/>
            <person name="Ming W."/>
            <person name="Munidasa M."/>
            <person name="Muniz J."/>
            <person name="Nguyen L."/>
            <person name="Hughes D."/>
            <person name="Osuji N."/>
            <person name="Pu L.-L."/>
            <person name="Puazo M."/>
            <person name="Qu C."/>
            <person name="Quiroz J."/>
            <person name="Raj R."/>
            <person name="Weissenberger G."/>
            <person name="Xin Y."/>
            <person name="Zou X."/>
            <person name="Han Y."/>
            <person name="Worley K."/>
            <person name="Muzny D."/>
            <person name="Gibbs R."/>
        </authorList>
    </citation>
    <scope>NUCLEOTIDE SEQUENCE</scope>
    <source>
        <strain evidence="1">Sampled in the wild</strain>
    </source>
</reference>
<keyword evidence="2" id="KW-1185">Reference proteome</keyword>